<sequence>MSKALGRQGKQEVRLQRQRRSCIITTRLRRRYLFGRLGVSAWRQRSERRQKRQSREWMVGCNEMAGTAGNGWQDVVGWQVRQGMDGRHGREWMADVAEESGSGT</sequence>
<reference evidence="1" key="1">
    <citation type="submission" date="2023-11" db="EMBL/GenBank/DDBJ databases">
        <title>Genome assemblies of two species of porcelain crab, Petrolisthes cinctipes and Petrolisthes manimaculis (Anomura: Porcellanidae).</title>
        <authorList>
            <person name="Angst P."/>
        </authorList>
    </citation>
    <scope>NUCLEOTIDE SEQUENCE</scope>
    <source>
        <strain evidence="1">PB745_02</strain>
        <tissue evidence="1">Gill</tissue>
    </source>
</reference>
<organism evidence="1 2">
    <name type="scientific">Petrolisthes manimaculis</name>
    <dbReference type="NCBI Taxonomy" id="1843537"/>
    <lineage>
        <taxon>Eukaryota</taxon>
        <taxon>Metazoa</taxon>
        <taxon>Ecdysozoa</taxon>
        <taxon>Arthropoda</taxon>
        <taxon>Crustacea</taxon>
        <taxon>Multicrustacea</taxon>
        <taxon>Malacostraca</taxon>
        <taxon>Eumalacostraca</taxon>
        <taxon>Eucarida</taxon>
        <taxon>Decapoda</taxon>
        <taxon>Pleocyemata</taxon>
        <taxon>Anomura</taxon>
        <taxon>Galatheoidea</taxon>
        <taxon>Porcellanidae</taxon>
        <taxon>Petrolisthes</taxon>
    </lineage>
</organism>
<dbReference type="Proteomes" id="UP001292094">
    <property type="component" value="Unassembled WGS sequence"/>
</dbReference>
<name>A0AAE1TKW0_9EUCA</name>
<protein>
    <submittedName>
        <fullName evidence="1">Uncharacterized protein</fullName>
    </submittedName>
</protein>
<evidence type="ECO:0000313" key="1">
    <source>
        <dbReference type="EMBL" id="KAK4289007.1"/>
    </source>
</evidence>
<proteinExistence type="predicted"/>
<accession>A0AAE1TKW0</accession>
<evidence type="ECO:0000313" key="2">
    <source>
        <dbReference type="Proteomes" id="UP001292094"/>
    </source>
</evidence>
<dbReference type="EMBL" id="JAWZYT010006026">
    <property type="protein sequence ID" value="KAK4289007.1"/>
    <property type="molecule type" value="Genomic_DNA"/>
</dbReference>
<keyword evidence="2" id="KW-1185">Reference proteome</keyword>
<gene>
    <name evidence="1" type="ORF">Pmani_038000</name>
</gene>
<dbReference type="AlphaFoldDB" id="A0AAE1TKW0"/>
<comment type="caution">
    <text evidence="1">The sequence shown here is derived from an EMBL/GenBank/DDBJ whole genome shotgun (WGS) entry which is preliminary data.</text>
</comment>